<accession>A0A9W8JQF8</accession>
<gene>
    <name evidence="3" type="ORF">NLJ89_g10594</name>
</gene>
<protein>
    <recommendedName>
        <fullName evidence="2">Alpha/beta hydrolase fold-3 domain-containing protein</fullName>
    </recommendedName>
</protein>
<dbReference type="Proteomes" id="UP001148786">
    <property type="component" value="Unassembled WGS sequence"/>
</dbReference>
<dbReference type="PANTHER" id="PTHR48081:SF31">
    <property type="entry name" value="STERYL ACETYL HYDROLASE MUG81-RELATED"/>
    <property type="match status" value="1"/>
</dbReference>
<dbReference type="OrthoDB" id="2152029at2759"/>
<dbReference type="Pfam" id="PF07859">
    <property type="entry name" value="Abhydrolase_3"/>
    <property type="match status" value="1"/>
</dbReference>
<dbReference type="InterPro" id="IPR050300">
    <property type="entry name" value="GDXG_lipolytic_enzyme"/>
</dbReference>
<evidence type="ECO:0000256" key="1">
    <source>
        <dbReference type="ARBA" id="ARBA00022801"/>
    </source>
</evidence>
<dbReference type="EMBL" id="JANKHO010002009">
    <property type="protein sequence ID" value="KAJ3495653.1"/>
    <property type="molecule type" value="Genomic_DNA"/>
</dbReference>
<dbReference type="InterPro" id="IPR013094">
    <property type="entry name" value="AB_hydrolase_3"/>
</dbReference>
<dbReference type="SUPFAM" id="SSF53474">
    <property type="entry name" value="alpha/beta-Hydrolases"/>
    <property type="match status" value="1"/>
</dbReference>
<comment type="caution">
    <text evidence="3">The sequence shown here is derived from an EMBL/GenBank/DDBJ whole genome shotgun (WGS) entry which is preliminary data.</text>
</comment>
<evidence type="ECO:0000313" key="4">
    <source>
        <dbReference type="Proteomes" id="UP001148786"/>
    </source>
</evidence>
<proteinExistence type="predicted"/>
<evidence type="ECO:0000259" key="2">
    <source>
        <dbReference type="Pfam" id="PF07859"/>
    </source>
</evidence>
<dbReference type="AlphaFoldDB" id="A0A9W8JQF8"/>
<dbReference type="Gene3D" id="3.40.50.1820">
    <property type="entry name" value="alpha/beta hydrolase"/>
    <property type="match status" value="1"/>
</dbReference>
<keyword evidence="4" id="KW-1185">Reference proteome</keyword>
<dbReference type="PANTHER" id="PTHR48081">
    <property type="entry name" value="AB HYDROLASE SUPERFAMILY PROTEIN C4A8.06C"/>
    <property type="match status" value="1"/>
</dbReference>
<dbReference type="GO" id="GO:0016787">
    <property type="term" value="F:hydrolase activity"/>
    <property type="evidence" value="ECO:0007669"/>
    <property type="project" value="UniProtKB-KW"/>
</dbReference>
<reference evidence="3" key="1">
    <citation type="submission" date="2022-07" db="EMBL/GenBank/DDBJ databases">
        <title>Genome Sequence of Agrocybe chaxingu.</title>
        <authorList>
            <person name="Buettner E."/>
        </authorList>
    </citation>
    <scope>NUCLEOTIDE SEQUENCE</scope>
    <source>
        <strain evidence="3">MP-N11</strain>
    </source>
</reference>
<feature type="domain" description="Alpha/beta hydrolase fold-3" evidence="2">
    <location>
        <begin position="87"/>
        <end position="288"/>
    </location>
</feature>
<name>A0A9W8JQF8_9AGAR</name>
<keyword evidence="1" id="KW-0378">Hydrolase</keyword>
<dbReference type="InterPro" id="IPR029058">
    <property type="entry name" value="AB_hydrolase_fold"/>
</dbReference>
<organism evidence="3 4">
    <name type="scientific">Agrocybe chaxingu</name>
    <dbReference type="NCBI Taxonomy" id="84603"/>
    <lineage>
        <taxon>Eukaryota</taxon>
        <taxon>Fungi</taxon>
        <taxon>Dikarya</taxon>
        <taxon>Basidiomycota</taxon>
        <taxon>Agaricomycotina</taxon>
        <taxon>Agaricomycetes</taxon>
        <taxon>Agaricomycetidae</taxon>
        <taxon>Agaricales</taxon>
        <taxon>Agaricineae</taxon>
        <taxon>Strophariaceae</taxon>
        <taxon>Agrocybe</taxon>
    </lineage>
</organism>
<sequence length="317" mass="35211">MQVLRLLRKPFVEWDRVRSWRRVKAEGGFGYAVSVMNAYQLQFVDGSSQKVYEKWAPTEGVKVDVEKIGDSGAQLLWATPRGRKRVIVYFHGGGYVLPTPPFTLSFWNNVTKALNEKGKDVGLAFLEYSLVPKETYPVPMKQTIATIKHLISSGTKPEDIFLVGDSAGAALILQAVSQILHPIPDIPALDFQSSKLGALVLFSPFVTFDNTSPSWAENGRKDIFPPSFFTHLSAPEGWFKGVDDLISRVFITAGANECLRDDITKFAEAFKAAHSNASFTVIPRGTHNEPYGTFVANEPDKGEWPARITEWLAEGML</sequence>
<evidence type="ECO:0000313" key="3">
    <source>
        <dbReference type="EMBL" id="KAJ3495653.1"/>
    </source>
</evidence>